<evidence type="ECO:0000313" key="2">
    <source>
        <dbReference type="Proteomes" id="UP000325081"/>
    </source>
</evidence>
<evidence type="ECO:0000313" key="1">
    <source>
        <dbReference type="EMBL" id="GER47661.1"/>
    </source>
</evidence>
<keyword evidence="2" id="KW-1185">Reference proteome</keyword>
<sequence length="223" mass="25528">EPAEAFSVTDPHQDSWVIKYSGWNGDGVETSWRISMSGQVVYSVEQTLIELSKGLTREGELGWTRVHLWCRVRATYNLLAEEGIPDWRFRVVLDDIKVLLSGFLICDIKLCREPAEAFSVTDPHQDSWVIKYSGWNGDGLETSWRISMSGQVVYSVEQTLIDLSKGLTREGELGWTRVHLWCRNRATYNLLAEEGIPDWRFRVVLDDIKVLLSGFLICDIKLC</sequence>
<proteinExistence type="predicted"/>
<gene>
    <name evidence="1" type="ORF">STAS_24779</name>
</gene>
<feature type="non-terminal residue" evidence="1">
    <location>
        <position position="1"/>
    </location>
</feature>
<name>A0A5A7QUT4_STRAF</name>
<feature type="non-terminal residue" evidence="1">
    <location>
        <position position="223"/>
    </location>
</feature>
<comment type="caution">
    <text evidence="1">The sequence shown here is derived from an EMBL/GenBank/DDBJ whole genome shotgun (WGS) entry which is preliminary data.</text>
</comment>
<accession>A0A5A7QUT4</accession>
<dbReference type="AlphaFoldDB" id="A0A5A7QUT4"/>
<dbReference type="EMBL" id="BKCP01008004">
    <property type="protein sequence ID" value="GER47661.1"/>
    <property type="molecule type" value="Genomic_DNA"/>
</dbReference>
<organism evidence="1 2">
    <name type="scientific">Striga asiatica</name>
    <name type="common">Asiatic witchweed</name>
    <name type="synonym">Buchnera asiatica</name>
    <dbReference type="NCBI Taxonomy" id="4170"/>
    <lineage>
        <taxon>Eukaryota</taxon>
        <taxon>Viridiplantae</taxon>
        <taxon>Streptophyta</taxon>
        <taxon>Embryophyta</taxon>
        <taxon>Tracheophyta</taxon>
        <taxon>Spermatophyta</taxon>
        <taxon>Magnoliopsida</taxon>
        <taxon>eudicotyledons</taxon>
        <taxon>Gunneridae</taxon>
        <taxon>Pentapetalae</taxon>
        <taxon>asterids</taxon>
        <taxon>lamiids</taxon>
        <taxon>Lamiales</taxon>
        <taxon>Orobanchaceae</taxon>
        <taxon>Buchnereae</taxon>
        <taxon>Striga</taxon>
    </lineage>
</organism>
<dbReference type="Proteomes" id="UP000325081">
    <property type="component" value="Unassembled WGS sequence"/>
</dbReference>
<protein>
    <submittedName>
        <fullName evidence="1">RING/U-box protein</fullName>
    </submittedName>
</protein>
<reference evidence="2" key="1">
    <citation type="journal article" date="2019" name="Curr. Biol.">
        <title>Genome Sequence of Striga asiatica Provides Insight into the Evolution of Plant Parasitism.</title>
        <authorList>
            <person name="Yoshida S."/>
            <person name="Kim S."/>
            <person name="Wafula E.K."/>
            <person name="Tanskanen J."/>
            <person name="Kim Y.M."/>
            <person name="Honaas L."/>
            <person name="Yang Z."/>
            <person name="Spallek T."/>
            <person name="Conn C.E."/>
            <person name="Ichihashi Y."/>
            <person name="Cheong K."/>
            <person name="Cui S."/>
            <person name="Der J.P."/>
            <person name="Gundlach H."/>
            <person name="Jiao Y."/>
            <person name="Hori C."/>
            <person name="Ishida J.K."/>
            <person name="Kasahara H."/>
            <person name="Kiba T."/>
            <person name="Kim M.S."/>
            <person name="Koo N."/>
            <person name="Laohavisit A."/>
            <person name="Lee Y.H."/>
            <person name="Lumba S."/>
            <person name="McCourt P."/>
            <person name="Mortimer J.C."/>
            <person name="Mutuku J.M."/>
            <person name="Nomura T."/>
            <person name="Sasaki-Sekimoto Y."/>
            <person name="Seto Y."/>
            <person name="Wang Y."/>
            <person name="Wakatake T."/>
            <person name="Sakakibara H."/>
            <person name="Demura T."/>
            <person name="Yamaguchi S."/>
            <person name="Yoneyama K."/>
            <person name="Manabe R.I."/>
            <person name="Nelson D.C."/>
            <person name="Schulman A.H."/>
            <person name="Timko M.P."/>
            <person name="dePamphilis C.W."/>
            <person name="Choi D."/>
            <person name="Shirasu K."/>
        </authorList>
    </citation>
    <scope>NUCLEOTIDE SEQUENCE [LARGE SCALE GENOMIC DNA]</scope>
    <source>
        <strain evidence="2">cv. UVA1</strain>
    </source>
</reference>